<evidence type="ECO:0008006" key="3">
    <source>
        <dbReference type="Google" id="ProtNLM"/>
    </source>
</evidence>
<name>A0A4S8L9K1_DENBC</name>
<keyword evidence="2" id="KW-1185">Reference proteome</keyword>
<accession>A0A4S8L9K1</accession>
<dbReference type="AlphaFoldDB" id="A0A4S8L9K1"/>
<protein>
    <recommendedName>
        <fullName evidence="3">Transcription activator GCR1-like domain-containing protein</fullName>
    </recommendedName>
</protein>
<proteinExistence type="predicted"/>
<dbReference type="OrthoDB" id="3181539at2759"/>
<organism evidence="1 2">
    <name type="scientific">Dendrothele bispora (strain CBS 962.96)</name>
    <dbReference type="NCBI Taxonomy" id="1314807"/>
    <lineage>
        <taxon>Eukaryota</taxon>
        <taxon>Fungi</taxon>
        <taxon>Dikarya</taxon>
        <taxon>Basidiomycota</taxon>
        <taxon>Agaricomycotina</taxon>
        <taxon>Agaricomycetes</taxon>
        <taxon>Agaricomycetidae</taxon>
        <taxon>Agaricales</taxon>
        <taxon>Agaricales incertae sedis</taxon>
        <taxon>Dendrothele</taxon>
    </lineage>
</organism>
<dbReference type="Proteomes" id="UP000297245">
    <property type="component" value="Unassembled WGS sequence"/>
</dbReference>
<gene>
    <name evidence="1" type="ORF">K435DRAFT_806050</name>
</gene>
<sequence length="143" mass="16736">MSKIKIFQIHINRIPVKVWDVYKPLGLGEYPDIQSLWGVWEEGRRIDGIGRSVPLRLIEEKWGNLKNENGKGTFPVWRPRNETSARKTWSNFSFFINEVEKRRRQGKSTQQAIEELEQLRNGKSLNQLYKSLRPKKGPKSTAT</sequence>
<reference evidence="1 2" key="1">
    <citation type="journal article" date="2019" name="Nat. Ecol. Evol.">
        <title>Megaphylogeny resolves global patterns of mushroom evolution.</title>
        <authorList>
            <person name="Varga T."/>
            <person name="Krizsan K."/>
            <person name="Foldi C."/>
            <person name="Dima B."/>
            <person name="Sanchez-Garcia M."/>
            <person name="Sanchez-Ramirez S."/>
            <person name="Szollosi G.J."/>
            <person name="Szarkandi J.G."/>
            <person name="Papp V."/>
            <person name="Albert L."/>
            <person name="Andreopoulos W."/>
            <person name="Angelini C."/>
            <person name="Antonin V."/>
            <person name="Barry K.W."/>
            <person name="Bougher N.L."/>
            <person name="Buchanan P."/>
            <person name="Buyck B."/>
            <person name="Bense V."/>
            <person name="Catcheside P."/>
            <person name="Chovatia M."/>
            <person name="Cooper J."/>
            <person name="Damon W."/>
            <person name="Desjardin D."/>
            <person name="Finy P."/>
            <person name="Geml J."/>
            <person name="Haridas S."/>
            <person name="Hughes K."/>
            <person name="Justo A."/>
            <person name="Karasinski D."/>
            <person name="Kautmanova I."/>
            <person name="Kiss B."/>
            <person name="Kocsube S."/>
            <person name="Kotiranta H."/>
            <person name="LaButti K.M."/>
            <person name="Lechner B.E."/>
            <person name="Liimatainen K."/>
            <person name="Lipzen A."/>
            <person name="Lukacs Z."/>
            <person name="Mihaltcheva S."/>
            <person name="Morgado L.N."/>
            <person name="Niskanen T."/>
            <person name="Noordeloos M.E."/>
            <person name="Ohm R.A."/>
            <person name="Ortiz-Santana B."/>
            <person name="Ovrebo C."/>
            <person name="Racz N."/>
            <person name="Riley R."/>
            <person name="Savchenko A."/>
            <person name="Shiryaev A."/>
            <person name="Soop K."/>
            <person name="Spirin V."/>
            <person name="Szebenyi C."/>
            <person name="Tomsovsky M."/>
            <person name="Tulloss R.E."/>
            <person name="Uehling J."/>
            <person name="Grigoriev I.V."/>
            <person name="Vagvolgyi C."/>
            <person name="Papp T."/>
            <person name="Martin F.M."/>
            <person name="Miettinen O."/>
            <person name="Hibbett D.S."/>
            <person name="Nagy L.G."/>
        </authorList>
    </citation>
    <scope>NUCLEOTIDE SEQUENCE [LARGE SCALE GENOMIC DNA]</scope>
    <source>
        <strain evidence="1 2">CBS 962.96</strain>
    </source>
</reference>
<evidence type="ECO:0000313" key="2">
    <source>
        <dbReference type="Proteomes" id="UP000297245"/>
    </source>
</evidence>
<evidence type="ECO:0000313" key="1">
    <source>
        <dbReference type="EMBL" id="THU85241.1"/>
    </source>
</evidence>
<dbReference type="EMBL" id="ML179558">
    <property type="protein sequence ID" value="THU85241.1"/>
    <property type="molecule type" value="Genomic_DNA"/>
</dbReference>